<feature type="region of interest" description="Disordered" evidence="1">
    <location>
        <begin position="71"/>
        <end position="107"/>
    </location>
</feature>
<evidence type="ECO:0000313" key="2">
    <source>
        <dbReference type="EMBL" id="GFY58028.1"/>
    </source>
</evidence>
<name>A0A8X6XPZ3_9ARAC</name>
<reference evidence="2" key="1">
    <citation type="submission" date="2020-08" db="EMBL/GenBank/DDBJ databases">
        <title>Multicomponent nature underlies the extraordinary mechanical properties of spider dragline silk.</title>
        <authorList>
            <person name="Kono N."/>
            <person name="Nakamura H."/>
            <person name="Mori M."/>
            <person name="Yoshida Y."/>
            <person name="Ohtoshi R."/>
            <person name="Malay A.D."/>
            <person name="Moran D.A.P."/>
            <person name="Tomita M."/>
            <person name="Numata K."/>
            <person name="Arakawa K."/>
        </authorList>
    </citation>
    <scope>NUCLEOTIDE SEQUENCE</scope>
</reference>
<accession>A0A8X6XPZ3</accession>
<proteinExistence type="predicted"/>
<keyword evidence="3" id="KW-1185">Reference proteome</keyword>
<sequence>LVIKNSKKQIISSPISQLPNKTNKFKSCLVKRPILVQIIRSPTLSSIHSPSSSGEDLFQPTVLVNVTPSCLNTPKNPLNAHREHIDREKSRPSHLRSVEGEGKKEDL</sequence>
<organism evidence="2 3">
    <name type="scientific">Trichonephila inaurata madagascariensis</name>
    <dbReference type="NCBI Taxonomy" id="2747483"/>
    <lineage>
        <taxon>Eukaryota</taxon>
        <taxon>Metazoa</taxon>
        <taxon>Ecdysozoa</taxon>
        <taxon>Arthropoda</taxon>
        <taxon>Chelicerata</taxon>
        <taxon>Arachnida</taxon>
        <taxon>Araneae</taxon>
        <taxon>Araneomorphae</taxon>
        <taxon>Entelegynae</taxon>
        <taxon>Araneoidea</taxon>
        <taxon>Nephilidae</taxon>
        <taxon>Trichonephila</taxon>
        <taxon>Trichonephila inaurata</taxon>
    </lineage>
</organism>
<evidence type="ECO:0000313" key="3">
    <source>
        <dbReference type="Proteomes" id="UP000886998"/>
    </source>
</evidence>
<dbReference type="EMBL" id="BMAV01011863">
    <property type="protein sequence ID" value="GFY58028.1"/>
    <property type="molecule type" value="Genomic_DNA"/>
</dbReference>
<gene>
    <name evidence="2" type="ORF">TNIN_84591</name>
</gene>
<evidence type="ECO:0000256" key="1">
    <source>
        <dbReference type="SAM" id="MobiDB-lite"/>
    </source>
</evidence>
<dbReference type="AlphaFoldDB" id="A0A8X6XPZ3"/>
<feature type="compositionally biased region" description="Basic and acidic residues" evidence="1">
    <location>
        <begin position="80"/>
        <end position="107"/>
    </location>
</feature>
<protein>
    <submittedName>
        <fullName evidence="2">Uncharacterized protein</fullName>
    </submittedName>
</protein>
<dbReference type="OrthoDB" id="10426891at2759"/>
<dbReference type="Proteomes" id="UP000886998">
    <property type="component" value="Unassembled WGS sequence"/>
</dbReference>
<comment type="caution">
    <text evidence="2">The sequence shown here is derived from an EMBL/GenBank/DDBJ whole genome shotgun (WGS) entry which is preliminary data.</text>
</comment>
<feature type="non-terminal residue" evidence="2">
    <location>
        <position position="1"/>
    </location>
</feature>